<accession>A0ACC0IH51</accession>
<keyword evidence="2" id="KW-1185">Reference proteome</keyword>
<gene>
    <name evidence="1" type="ORF">LOK49_LG03G01833</name>
</gene>
<dbReference type="Proteomes" id="UP001060215">
    <property type="component" value="Chromosome 6"/>
</dbReference>
<sequence length="268" mass="30238">MTAEEFSAGHAVRAINVPYMFKVGSGKRNPLLIQHSTTKTLLLFQKKRKRQDQECRPLRSLIQDLENYFCVGYCGCVQRAFVLFIEDIYFGTILYFGNLVFFDDKWRRSSSPIRDRPQRVEEFISNVQVEPNRGATRPGFLGTTNWHNQPYSGNGTGYGEYDNYQRDDSFTEPAVINQDGGKDRCLAGNMSKHPSHGLTNDIGQAVEILKEEAKTSPVSVATALVSTVPKRDTYTTNPESRYFSLTTMPGNFSLTTMPGNFNLSSRPC</sequence>
<comment type="caution">
    <text evidence="1">The sequence shown here is derived from an EMBL/GenBank/DDBJ whole genome shotgun (WGS) entry which is preliminary data.</text>
</comment>
<dbReference type="EMBL" id="CM045763">
    <property type="protein sequence ID" value="KAI8023121.1"/>
    <property type="molecule type" value="Genomic_DNA"/>
</dbReference>
<reference evidence="1 2" key="1">
    <citation type="journal article" date="2022" name="Plant J.">
        <title>Chromosome-level genome of Camellia lanceoleosa provides a valuable resource for understanding genome evolution and self-incompatibility.</title>
        <authorList>
            <person name="Gong W."/>
            <person name="Xiao S."/>
            <person name="Wang L."/>
            <person name="Liao Z."/>
            <person name="Chang Y."/>
            <person name="Mo W."/>
            <person name="Hu G."/>
            <person name="Li W."/>
            <person name="Zhao G."/>
            <person name="Zhu H."/>
            <person name="Hu X."/>
            <person name="Ji K."/>
            <person name="Xiang X."/>
            <person name="Song Q."/>
            <person name="Yuan D."/>
            <person name="Jin S."/>
            <person name="Zhang L."/>
        </authorList>
    </citation>
    <scope>NUCLEOTIDE SEQUENCE [LARGE SCALE GENOMIC DNA]</scope>
    <source>
        <strain evidence="1">SQ_2022a</strain>
    </source>
</reference>
<organism evidence="1 2">
    <name type="scientific">Camellia lanceoleosa</name>
    <dbReference type="NCBI Taxonomy" id="1840588"/>
    <lineage>
        <taxon>Eukaryota</taxon>
        <taxon>Viridiplantae</taxon>
        <taxon>Streptophyta</taxon>
        <taxon>Embryophyta</taxon>
        <taxon>Tracheophyta</taxon>
        <taxon>Spermatophyta</taxon>
        <taxon>Magnoliopsida</taxon>
        <taxon>eudicotyledons</taxon>
        <taxon>Gunneridae</taxon>
        <taxon>Pentapetalae</taxon>
        <taxon>asterids</taxon>
        <taxon>Ericales</taxon>
        <taxon>Theaceae</taxon>
        <taxon>Camellia</taxon>
    </lineage>
</organism>
<evidence type="ECO:0000313" key="2">
    <source>
        <dbReference type="Proteomes" id="UP001060215"/>
    </source>
</evidence>
<proteinExistence type="predicted"/>
<name>A0ACC0IH51_9ERIC</name>
<protein>
    <submittedName>
        <fullName evidence="1">Uncharacterized protein</fullName>
    </submittedName>
</protein>
<evidence type="ECO:0000313" key="1">
    <source>
        <dbReference type="EMBL" id="KAI8023121.1"/>
    </source>
</evidence>